<accession>A0A2R6Y4U0</accession>
<keyword evidence="1" id="KW-1133">Transmembrane helix</keyword>
<comment type="caution">
    <text evidence="2">The sequence shown here is derived from an EMBL/GenBank/DDBJ whole genome shotgun (WGS) entry which is preliminary data.</text>
</comment>
<evidence type="ECO:0000313" key="3">
    <source>
        <dbReference type="Proteomes" id="UP000244338"/>
    </source>
</evidence>
<keyword evidence="1" id="KW-0472">Membrane</keyword>
<proteinExistence type="predicted"/>
<dbReference type="EMBL" id="PEBX01000003">
    <property type="protein sequence ID" value="PTQ57678.1"/>
    <property type="molecule type" value="Genomic_DNA"/>
</dbReference>
<dbReference type="Proteomes" id="UP000244338">
    <property type="component" value="Unassembled WGS sequence"/>
</dbReference>
<feature type="transmembrane region" description="Helical" evidence="1">
    <location>
        <begin position="21"/>
        <end position="40"/>
    </location>
</feature>
<reference evidence="3" key="1">
    <citation type="journal article" date="2018" name="Sci. Rep.">
        <title>Lignite coal burning seam in the remote Altai Mountains harbors a hydrogen-driven thermophilic microbial community.</title>
        <authorList>
            <person name="Kadnikov V.V."/>
            <person name="Mardanov A.V."/>
            <person name="Ivasenko D.A."/>
            <person name="Antsiferov D.V."/>
            <person name="Beletsky A.V."/>
            <person name="Karnachuk O.V."/>
            <person name="Ravin N.V."/>
        </authorList>
    </citation>
    <scope>NUCLEOTIDE SEQUENCE [LARGE SCALE GENOMIC DNA]</scope>
</reference>
<dbReference type="AlphaFoldDB" id="A0A2R6Y4U0"/>
<name>A0A2R6Y4U0_9BACL</name>
<organism evidence="2 3">
    <name type="scientific">Candidatus Carbonibacillus altaicus</name>
    <dbReference type="NCBI Taxonomy" id="2163959"/>
    <lineage>
        <taxon>Bacteria</taxon>
        <taxon>Bacillati</taxon>
        <taxon>Bacillota</taxon>
        <taxon>Bacilli</taxon>
        <taxon>Bacillales</taxon>
        <taxon>Candidatus Carbonibacillus</taxon>
    </lineage>
</organism>
<evidence type="ECO:0000256" key="1">
    <source>
        <dbReference type="SAM" id="Phobius"/>
    </source>
</evidence>
<evidence type="ECO:0000313" key="2">
    <source>
        <dbReference type="EMBL" id="PTQ57678.1"/>
    </source>
</evidence>
<gene>
    <name evidence="2" type="ORF">BSOLF_0873</name>
</gene>
<protein>
    <submittedName>
        <fullName evidence="2">Uncharacterized protein</fullName>
    </submittedName>
</protein>
<sequence>MFLFKTAQRFIVEDTYLKKGFFDRFISFLFIISFIIPEYLNITRSGTSFALSYI</sequence>
<keyword evidence="1" id="KW-0812">Transmembrane</keyword>